<feature type="domain" description="Outer membrane protein assembly factor BamE" evidence="4">
    <location>
        <begin position="31"/>
        <end position="106"/>
    </location>
</feature>
<comment type="caution">
    <text evidence="5">The sequence shown here is derived from an EMBL/GenBank/DDBJ whole genome shotgun (WGS) entry which is preliminary data.</text>
</comment>
<dbReference type="Proteomes" id="UP000036938">
    <property type="component" value="Unassembled WGS sequence"/>
</dbReference>
<dbReference type="InterPro" id="IPR037873">
    <property type="entry name" value="BamE-like"/>
</dbReference>
<evidence type="ECO:0000259" key="4">
    <source>
        <dbReference type="Pfam" id="PF04355"/>
    </source>
</evidence>
<dbReference type="GO" id="GO:0019867">
    <property type="term" value="C:outer membrane"/>
    <property type="evidence" value="ECO:0007669"/>
    <property type="project" value="InterPro"/>
</dbReference>
<organism evidence="5 6">
    <name type="scientific">Pseudaestuariivita atlantica</name>
    <dbReference type="NCBI Taxonomy" id="1317121"/>
    <lineage>
        <taxon>Bacteria</taxon>
        <taxon>Pseudomonadati</taxon>
        <taxon>Pseudomonadota</taxon>
        <taxon>Alphaproteobacteria</taxon>
        <taxon>Rhodobacterales</taxon>
        <taxon>Paracoccaceae</taxon>
        <taxon>Pseudaestuariivita</taxon>
    </lineage>
</organism>
<dbReference type="Pfam" id="PF04355">
    <property type="entry name" value="BamE"/>
    <property type="match status" value="1"/>
</dbReference>
<accession>A0A0L1JUY2</accession>
<dbReference type="STRING" id="1317121.ATO11_02510"/>
<name>A0A0L1JUY2_9RHOB</name>
<keyword evidence="2" id="KW-0472">Membrane</keyword>
<dbReference type="OrthoDB" id="7203955at2"/>
<evidence type="ECO:0000313" key="6">
    <source>
        <dbReference type="Proteomes" id="UP000036938"/>
    </source>
</evidence>
<dbReference type="Gene3D" id="3.30.1450.10">
    <property type="match status" value="1"/>
</dbReference>
<dbReference type="AlphaFoldDB" id="A0A0L1JUY2"/>
<proteinExistence type="predicted"/>
<dbReference type="EMBL" id="AQQZ01000001">
    <property type="protein sequence ID" value="KNG95487.1"/>
    <property type="molecule type" value="Genomic_DNA"/>
</dbReference>
<keyword evidence="6" id="KW-1185">Reference proteome</keyword>
<evidence type="ECO:0000256" key="1">
    <source>
        <dbReference type="ARBA" id="ARBA00022729"/>
    </source>
</evidence>
<evidence type="ECO:0000313" key="5">
    <source>
        <dbReference type="EMBL" id="KNG95487.1"/>
    </source>
</evidence>
<reference evidence="5 6" key="1">
    <citation type="journal article" date="2015" name="Int. J. Syst. Evol. Microbiol.">
        <title>Aestuariivita atlantica sp. nov., isolated from deep sea sediment of the Atlantic Ocean.</title>
        <authorList>
            <person name="Li G."/>
            <person name="Lai Q."/>
            <person name="Du Y."/>
            <person name="Liu X."/>
            <person name="Sun F."/>
            <person name="Shao Z."/>
        </authorList>
    </citation>
    <scope>NUCLEOTIDE SEQUENCE [LARGE SCALE GENOMIC DNA]</scope>
    <source>
        <strain evidence="5 6">22II-S11-z3</strain>
    </source>
</reference>
<gene>
    <name evidence="5" type="ORF">ATO11_02510</name>
</gene>
<dbReference type="RefSeq" id="WP_050529222.1">
    <property type="nucleotide sequence ID" value="NZ_AQQZ01000001.1"/>
</dbReference>
<feature type="chain" id="PRO_5005553960" evidence="3">
    <location>
        <begin position="25"/>
        <end position="153"/>
    </location>
</feature>
<protein>
    <submittedName>
        <fullName evidence="5">SmpA/OmlA</fullName>
    </submittedName>
</protein>
<keyword evidence="1 3" id="KW-0732">Signal</keyword>
<evidence type="ECO:0000256" key="2">
    <source>
        <dbReference type="ARBA" id="ARBA00023136"/>
    </source>
</evidence>
<feature type="signal peptide" evidence="3">
    <location>
        <begin position="1"/>
        <end position="24"/>
    </location>
</feature>
<evidence type="ECO:0000256" key="3">
    <source>
        <dbReference type="SAM" id="SignalP"/>
    </source>
</evidence>
<sequence length="153" mass="16709">MPGTTQTLRIAVAALALVALSACTAQFRNHGYIPLEEDLSQIVVGIDTRDTVADIVGEPSTAGVLNESGFYYVRSRVRTFAYRRPEVVEREVLAISFDEAGVVTNIERFGLENGQVVPLARRVTKSNTADIGFIRRLLRNLGNFNAGDLLGAR</sequence>
<dbReference type="PATRIC" id="fig|1317121.7.peg.507"/>
<dbReference type="InterPro" id="IPR007450">
    <property type="entry name" value="BamE_dom"/>
</dbReference>